<dbReference type="EMBL" id="BMJJ01000017">
    <property type="protein sequence ID" value="GGD40877.1"/>
    <property type="molecule type" value="Genomic_DNA"/>
</dbReference>
<reference evidence="3" key="2">
    <citation type="submission" date="2020-09" db="EMBL/GenBank/DDBJ databases">
        <authorList>
            <person name="Sun Q."/>
            <person name="Zhou Y."/>
        </authorList>
    </citation>
    <scope>NUCLEOTIDE SEQUENCE</scope>
    <source>
        <strain evidence="3">CGMCC 1.15493</strain>
    </source>
</reference>
<dbReference type="SMART" id="SM00530">
    <property type="entry name" value="HTH_XRE"/>
    <property type="match status" value="1"/>
</dbReference>
<keyword evidence="4" id="KW-1185">Reference proteome</keyword>
<protein>
    <submittedName>
        <fullName evidence="3">Transcriptional regulator</fullName>
    </submittedName>
</protein>
<gene>
    <name evidence="3" type="ORF">GCM10011335_49500</name>
</gene>
<reference evidence="3" key="1">
    <citation type="journal article" date="2014" name="Int. J. Syst. Evol. Microbiol.">
        <title>Complete genome sequence of Corynebacterium casei LMG S-19264T (=DSM 44701T), isolated from a smear-ripened cheese.</title>
        <authorList>
            <consortium name="US DOE Joint Genome Institute (JGI-PGF)"/>
            <person name="Walter F."/>
            <person name="Albersmeier A."/>
            <person name="Kalinowski J."/>
            <person name="Ruckert C."/>
        </authorList>
    </citation>
    <scope>NUCLEOTIDE SEQUENCE</scope>
    <source>
        <strain evidence="3">CGMCC 1.15493</strain>
    </source>
</reference>
<feature type="domain" description="HTH cro/C1-type" evidence="2">
    <location>
        <begin position="13"/>
        <end position="67"/>
    </location>
</feature>
<name>A0A916YF53_9HYPH</name>
<dbReference type="PANTHER" id="PTHR43236">
    <property type="entry name" value="ANTITOXIN HIGA1"/>
    <property type="match status" value="1"/>
</dbReference>
<dbReference type="PROSITE" id="PS50943">
    <property type="entry name" value="HTH_CROC1"/>
    <property type="match status" value="1"/>
</dbReference>
<dbReference type="PANTHER" id="PTHR43236:SF1">
    <property type="entry name" value="BLL7220 PROTEIN"/>
    <property type="match status" value="1"/>
</dbReference>
<dbReference type="CDD" id="cd00093">
    <property type="entry name" value="HTH_XRE"/>
    <property type="match status" value="1"/>
</dbReference>
<sequence>MTNGVPNFFGERLTEARLARGLFKNALADMIGVTPMAITRYEANQDKPTPERLSALADKLSFPADFFTKPPFDERLDRVFWRSLASESKSAREMTEQRMKWLRELFSFLESELEFPHVDLPDFKLPADFSLITPAQIESCAEALRRAWGFQDQPIRDMILALENVGIPVVTLNIPSDKQDGFLFPSKMLNRSFVGINIYEVSAARARFDAAHELGHLVLHRGVSPPDKQTEKGKADHRLLEKQAHRFAGALLFPKSAFMTEVRYPSLDYFSALKKRWGMSIGAMVMRSFDLGMIDSDMKTELQKSMSRRKWRGPLREPFDSDAEMPMERPRMLRRGIQALLDEGIVTKASIRSALPLPPAEIEDLAGLARGYLSDRDGAAIIRLRPRAVEAVDLESGRVIAFPDRR</sequence>
<comment type="caution">
    <text evidence="3">The sequence shown here is derived from an EMBL/GenBank/DDBJ whole genome shotgun (WGS) entry which is preliminary data.</text>
</comment>
<dbReference type="Proteomes" id="UP000613160">
    <property type="component" value="Unassembled WGS sequence"/>
</dbReference>
<dbReference type="RefSeq" id="WP_188855111.1">
    <property type="nucleotide sequence ID" value="NZ_BMJJ01000017.1"/>
</dbReference>
<evidence type="ECO:0000313" key="4">
    <source>
        <dbReference type="Proteomes" id="UP000613160"/>
    </source>
</evidence>
<dbReference type="InterPro" id="IPR010359">
    <property type="entry name" value="IrrE_HExxH"/>
</dbReference>
<dbReference type="Pfam" id="PF06114">
    <property type="entry name" value="Peptidase_M78"/>
    <property type="match status" value="1"/>
</dbReference>
<evidence type="ECO:0000313" key="3">
    <source>
        <dbReference type="EMBL" id="GGD40877.1"/>
    </source>
</evidence>
<accession>A0A916YF53</accession>
<dbReference type="SUPFAM" id="SSF47413">
    <property type="entry name" value="lambda repressor-like DNA-binding domains"/>
    <property type="match status" value="1"/>
</dbReference>
<comment type="similarity">
    <text evidence="1">Belongs to the short-chain fatty acyl-CoA assimilation regulator (ScfR) family.</text>
</comment>
<evidence type="ECO:0000256" key="1">
    <source>
        <dbReference type="ARBA" id="ARBA00007227"/>
    </source>
</evidence>
<dbReference type="Gene3D" id="1.10.10.2910">
    <property type="match status" value="1"/>
</dbReference>
<dbReference type="Pfam" id="PF01381">
    <property type="entry name" value="HTH_3"/>
    <property type="match status" value="1"/>
</dbReference>
<dbReference type="Gene3D" id="1.10.260.40">
    <property type="entry name" value="lambda repressor-like DNA-binding domains"/>
    <property type="match status" value="1"/>
</dbReference>
<dbReference type="GO" id="GO:0003677">
    <property type="term" value="F:DNA binding"/>
    <property type="evidence" value="ECO:0007669"/>
    <property type="project" value="InterPro"/>
</dbReference>
<dbReference type="InterPro" id="IPR001387">
    <property type="entry name" value="Cro/C1-type_HTH"/>
</dbReference>
<dbReference type="InterPro" id="IPR052345">
    <property type="entry name" value="Rad_response_metalloprotease"/>
</dbReference>
<proteinExistence type="inferred from homology"/>
<evidence type="ECO:0000259" key="2">
    <source>
        <dbReference type="PROSITE" id="PS50943"/>
    </source>
</evidence>
<dbReference type="InterPro" id="IPR010982">
    <property type="entry name" value="Lambda_DNA-bd_dom_sf"/>
</dbReference>
<organism evidence="3 4">
    <name type="scientific">Aureimonas glaciei</name>
    <dbReference type="NCBI Taxonomy" id="1776957"/>
    <lineage>
        <taxon>Bacteria</taxon>
        <taxon>Pseudomonadati</taxon>
        <taxon>Pseudomonadota</taxon>
        <taxon>Alphaproteobacteria</taxon>
        <taxon>Hyphomicrobiales</taxon>
        <taxon>Aurantimonadaceae</taxon>
        <taxon>Aureimonas</taxon>
    </lineage>
</organism>
<dbReference type="AlphaFoldDB" id="A0A916YF53"/>